<dbReference type="EMBL" id="JAEIOT010000008">
    <property type="protein sequence ID" value="MBI9001045.1"/>
    <property type="molecule type" value="Genomic_DNA"/>
</dbReference>
<comment type="subcellular location">
    <subcellularLocation>
        <location evidence="7">Cytoplasm</location>
    </subcellularLocation>
</comment>
<keyword evidence="4 7" id="KW-0547">Nucleotide-binding</keyword>
<evidence type="ECO:0000256" key="5">
    <source>
        <dbReference type="ARBA" id="ARBA00022840"/>
    </source>
</evidence>
<sequence length="338" mass="34764">MPARIGEITLPRTCPHFLALRLAVRRAVPAERPVVVGVSGGPDSLMLAAAALAEGASVHAACVDHGLQLGSGERARTAADQVRAMGGSAEVIAVDPAVHPGGTEAAARVARYAALGAVATRLDTAVWVGHTLDDRAETMLLGALRGLTGGLAEVGVVPGTAGTDDPVPLIRPFLRIRRADTVGAARELGLTPWHDPHNTDTAFRRVALRARILPALSEIIGGDAAPALAEASVKATEDSDLLDALADAALSRHRGGTDNTATAGLSVTVAEEHPAVRRRVIALFLRANGAAVTARACEGVDRLLTDWHGQGPVAVGGTTDGRRLVVTRRGGILTVGAR</sequence>
<reference evidence="10 11" key="1">
    <citation type="submission" date="2020-12" db="EMBL/GenBank/DDBJ databases">
        <title>Genome public.</title>
        <authorList>
            <person name="Sun Q."/>
        </authorList>
    </citation>
    <scope>NUCLEOTIDE SEQUENCE [LARGE SCALE GENOMIC DNA]</scope>
    <source>
        <strain evidence="10 11">CCM 8864</strain>
    </source>
</reference>
<keyword evidence="2 7" id="KW-0436">Ligase</keyword>
<evidence type="ECO:0000256" key="6">
    <source>
        <dbReference type="ARBA" id="ARBA00048539"/>
    </source>
</evidence>
<comment type="catalytic activity">
    <reaction evidence="6 7">
        <text>cytidine(34) in tRNA(Ile2) + L-lysine + ATP = lysidine(34) in tRNA(Ile2) + AMP + diphosphate + H(+)</text>
        <dbReference type="Rhea" id="RHEA:43744"/>
        <dbReference type="Rhea" id="RHEA-COMP:10625"/>
        <dbReference type="Rhea" id="RHEA-COMP:10670"/>
        <dbReference type="ChEBI" id="CHEBI:15378"/>
        <dbReference type="ChEBI" id="CHEBI:30616"/>
        <dbReference type="ChEBI" id="CHEBI:32551"/>
        <dbReference type="ChEBI" id="CHEBI:33019"/>
        <dbReference type="ChEBI" id="CHEBI:82748"/>
        <dbReference type="ChEBI" id="CHEBI:83665"/>
        <dbReference type="ChEBI" id="CHEBI:456215"/>
        <dbReference type="EC" id="6.3.4.19"/>
    </reaction>
</comment>
<dbReference type="EC" id="6.3.4.19" evidence="7"/>
<feature type="domain" description="tRNA(Ile)-lysidine synthase substrate-binding" evidence="9">
    <location>
        <begin position="270"/>
        <end position="328"/>
    </location>
</feature>
<evidence type="ECO:0000259" key="9">
    <source>
        <dbReference type="Pfam" id="PF09179"/>
    </source>
</evidence>
<dbReference type="CDD" id="cd01992">
    <property type="entry name" value="TilS_N"/>
    <property type="match status" value="1"/>
</dbReference>
<evidence type="ECO:0000259" key="8">
    <source>
        <dbReference type="Pfam" id="PF01171"/>
    </source>
</evidence>
<evidence type="ECO:0000256" key="7">
    <source>
        <dbReference type="HAMAP-Rule" id="MF_01161"/>
    </source>
</evidence>
<feature type="binding site" evidence="7">
    <location>
        <begin position="39"/>
        <end position="44"/>
    </location>
    <ligand>
        <name>ATP</name>
        <dbReference type="ChEBI" id="CHEBI:30616"/>
    </ligand>
</feature>
<proteinExistence type="inferred from homology"/>
<evidence type="ECO:0000256" key="3">
    <source>
        <dbReference type="ARBA" id="ARBA00022694"/>
    </source>
</evidence>
<protein>
    <recommendedName>
        <fullName evidence="7">tRNA(Ile)-lysidine synthase</fullName>
        <ecNumber evidence="7">6.3.4.19</ecNumber>
    </recommendedName>
    <alternativeName>
        <fullName evidence="7">tRNA(Ile)-2-lysyl-cytidine synthase</fullName>
    </alternativeName>
    <alternativeName>
        <fullName evidence="7">tRNA(Ile)-lysidine synthetase</fullName>
    </alternativeName>
</protein>
<evidence type="ECO:0000256" key="2">
    <source>
        <dbReference type="ARBA" id="ARBA00022598"/>
    </source>
</evidence>
<comment type="function">
    <text evidence="7">Ligates lysine onto the cytidine present at position 34 of the AUA codon-specific tRNA(Ile) that contains the anticodon CAU, in an ATP-dependent manner. Cytidine is converted to lysidine, thus changing the amino acid specificity of the tRNA from methionine to isoleucine.</text>
</comment>
<dbReference type="InterPro" id="IPR014729">
    <property type="entry name" value="Rossmann-like_a/b/a_fold"/>
</dbReference>
<evidence type="ECO:0000256" key="4">
    <source>
        <dbReference type="ARBA" id="ARBA00022741"/>
    </source>
</evidence>
<dbReference type="SUPFAM" id="SSF52402">
    <property type="entry name" value="Adenine nucleotide alpha hydrolases-like"/>
    <property type="match status" value="1"/>
</dbReference>
<dbReference type="HAMAP" id="MF_01161">
    <property type="entry name" value="tRNA_Ile_lys_synt"/>
    <property type="match status" value="1"/>
</dbReference>
<dbReference type="Gene3D" id="3.40.50.620">
    <property type="entry name" value="HUPs"/>
    <property type="match status" value="1"/>
</dbReference>
<dbReference type="InterPro" id="IPR012795">
    <property type="entry name" value="tRNA_Ile_lys_synt_N"/>
</dbReference>
<feature type="domain" description="tRNA(Ile)-lysidine/2-thiocytidine synthase N-terminal" evidence="8">
    <location>
        <begin position="34"/>
        <end position="210"/>
    </location>
</feature>
<keyword evidence="1 7" id="KW-0963">Cytoplasm</keyword>
<keyword evidence="5 7" id="KW-0067">ATP-binding</keyword>
<dbReference type="InterPro" id="IPR015262">
    <property type="entry name" value="tRNA_Ile_lys_synt_subst-bd"/>
</dbReference>
<dbReference type="GO" id="GO:0032267">
    <property type="term" value="F:tRNA(Ile)-lysidine synthase activity"/>
    <property type="evidence" value="ECO:0007669"/>
    <property type="project" value="UniProtKB-EC"/>
</dbReference>
<dbReference type="SUPFAM" id="SSF82829">
    <property type="entry name" value="MesJ substrate recognition domain-like"/>
    <property type="match status" value="1"/>
</dbReference>
<evidence type="ECO:0000256" key="1">
    <source>
        <dbReference type="ARBA" id="ARBA00022490"/>
    </source>
</evidence>
<keyword evidence="11" id="KW-1185">Reference proteome</keyword>
<dbReference type="Proteomes" id="UP000625574">
    <property type="component" value="Unassembled WGS sequence"/>
</dbReference>
<evidence type="ECO:0000313" key="10">
    <source>
        <dbReference type="EMBL" id="MBI9001045.1"/>
    </source>
</evidence>
<comment type="caution">
    <text evidence="10">The sequence shown here is derived from an EMBL/GenBank/DDBJ whole genome shotgun (WGS) entry which is preliminary data.</text>
</comment>
<evidence type="ECO:0000313" key="11">
    <source>
        <dbReference type="Proteomes" id="UP000625574"/>
    </source>
</evidence>
<dbReference type="InterPro" id="IPR011063">
    <property type="entry name" value="TilS/TtcA_N"/>
</dbReference>
<organism evidence="10 11">
    <name type="scientific">Corynebacterium marambiense</name>
    <dbReference type="NCBI Taxonomy" id="2765364"/>
    <lineage>
        <taxon>Bacteria</taxon>
        <taxon>Bacillati</taxon>
        <taxon>Actinomycetota</taxon>
        <taxon>Actinomycetes</taxon>
        <taxon>Mycobacteriales</taxon>
        <taxon>Corynebacteriaceae</taxon>
        <taxon>Corynebacterium</taxon>
    </lineage>
</organism>
<dbReference type="RefSeq" id="WP_198736514.1">
    <property type="nucleotide sequence ID" value="NZ_JAEIOT010000008.1"/>
</dbReference>
<name>A0ABS0VW92_9CORY</name>
<dbReference type="PANTHER" id="PTHR43033:SF1">
    <property type="entry name" value="TRNA(ILE)-LYSIDINE SYNTHASE-RELATED"/>
    <property type="match status" value="1"/>
</dbReference>
<dbReference type="InterPro" id="IPR012094">
    <property type="entry name" value="tRNA_Ile_lys_synt"/>
</dbReference>
<comment type="similarity">
    <text evidence="7">Belongs to the tRNA(Ile)-lysidine synthase family.</text>
</comment>
<accession>A0ABS0VW92</accession>
<keyword evidence="3 7" id="KW-0819">tRNA processing</keyword>
<dbReference type="Pfam" id="PF01171">
    <property type="entry name" value="ATP_bind_3"/>
    <property type="match status" value="1"/>
</dbReference>
<dbReference type="PANTHER" id="PTHR43033">
    <property type="entry name" value="TRNA(ILE)-LYSIDINE SYNTHASE-RELATED"/>
    <property type="match status" value="1"/>
</dbReference>
<dbReference type="Pfam" id="PF09179">
    <property type="entry name" value="TilS"/>
    <property type="match status" value="1"/>
</dbReference>
<dbReference type="NCBIfam" id="TIGR02432">
    <property type="entry name" value="lysidine_TilS_N"/>
    <property type="match status" value="1"/>
</dbReference>
<gene>
    <name evidence="7 10" type="primary">tilS</name>
    <name evidence="10" type="ORF">JDV76_08705</name>
</gene>
<comment type="domain">
    <text evidence="7">The N-terminal region contains the highly conserved SGGXDS motif, predicted to be a P-loop motif involved in ATP binding.</text>
</comment>